<organism evidence="1">
    <name type="scientific">Staphylococcus aureus</name>
    <dbReference type="NCBI Taxonomy" id="1280"/>
    <lineage>
        <taxon>Bacteria</taxon>
        <taxon>Bacillati</taxon>
        <taxon>Bacillota</taxon>
        <taxon>Bacilli</taxon>
        <taxon>Bacillales</taxon>
        <taxon>Staphylococcaceae</taxon>
        <taxon>Staphylococcus</taxon>
    </lineage>
</organism>
<reference evidence="1" key="1">
    <citation type="submission" date="2018-09" db="EMBL/GenBank/DDBJ databases">
        <title>The microbial basis of impaired wound healing: differential roles for pathogens, 'bystanders', and strain-level diversification in clinical outcomes.</title>
        <authorList>
            <person name="Kalan L.R."/>
            <person name="Meisel J.S."/>
            <person name="Loesche M.A."/>
            <person name="Horwinski J."/>
            <person name="Soaita I."/>
            <person name="Chen X."/>
            <person name="Gardner S.E."/>
            <person name="Grice E.A."/>
        </authorList>
    </citation>
    <scope>NUCLEOTIDE SEQUENCE</scope>
    <source>
        <strain evidence="1">LK35</strain>
    </source>
</reference>
<evidence type="ECO:0000313" key="1">
    <source>
        <dbReference type="EMBL" id="KAA1275084.1"/>
    </source>
</evidence>
<dbReference type="AlphaFoldDB" id="A0A641AB82"/>
<dbReference type="EMBL" id="RAQZ01000001">
    <property type="protein sequence ID" value="KAA1275084.1"/>
    <property type="molecule type" value="Genomic_DNA"/>
</dbReference>
<comment type="caution">
    <text evidence="1">The sequence shown here is derived from an EMBL/GenBank/DDBJ whole genome shotgun (WGS) entry which is preliminary data.</text>
</comment>
<accession>A0A641AB82</accession>
<proteinExistence type="predicted"/>
<name>A0A641AB82_STAAU</name>
<protein>
    <submittedName>
        <fullName evidence="1">Uncharacterized protein</fullName>
    </submittedName>
</protein>
<sequence length="45" mass="5137">MSKEKVFLYVGAPQLAHYCKLTFRQLLCWGPAIIEKFVIGVFSFG</sequence>
<gene>
    <name evidence="1" type="ORF">D7S40_00015</name>
</gene>